<comment type="caution">
    <text evidence="2">The sequence shown here is derived from an EMBL/GenBank/DDBJ whole genome shotgun (WGS) entry which is preliminary data.</text>
</comment>
<evidence type="ECO:0000313" key="2">
    <source>
        <dbReference type="EMBL" id="MCU6726480.1"/>
    </source>
</evidence>
<protein>
    <submittedName>
        <fullName evidence="2">DUF2399 domain-containing protein</fullName>
    </submittedName>
</protein>
<gene>
    <name evidence="2" type="ORF">OCV47_14310</name>
</gene>
<evidence type="ECO:0000259" key="1">
    <source>
        <dbReference type="Pfam" id="PF09664"/>
    </source>
</evidence>
<name>A0ABT2SQE3_9FIRM</name>
<feature type="domain" description="DUF2399" evidence="1">
    <location>
        <begin position="3"/>
        <end position="95"/>
    </location>
</feature>
<reference evidence="2 3" key="1">
    <citation type="journal article" date="2021" name="ISME Commun">
        <title>Automated analysis of genomic sequences facilitates high-throughput and comprehensive description of bacteria.</title>
        <authorList>
            <person name="Hitch T.C.A."/>
        </authorList>
    </citation>
    <scope>NUCLEOTIDE SEQUENCE [LARGE SCALE GENOMIC DNA]</scope>
    <source>
        <strain evidence="2 3">Sanger_29</strain>
    </source>
</reference>
<dbReference type="Pfam" id="PF09664">
    <property type="entry name" value="DUF2399"/>
    <property type="match status" value="1"/>
</dbReference>
<accession>A0ABT2SQE3</accession>
<organism evidence="2 3">
    <name type="scientific">Muricoprocola aceti</name>
    <dbReference type="NCBI Taxonomy" id="2981772"/>
    <lineage>
        <taxon>Bacteria</taxon>
        <taxon>Bacillati</taxon>
        <taxon>Bacillota</taxon>
        <taxon>Clostridia</taxon>
        <taxon>Lachnospirales</taxon>
        <taxon>Lachnospiraceae</taxon>
        <taxon>Muricoprocola</taxon>
    </lineage>
</organism>
<sequence length="98" mass="11588">MDLAAQARIRICYAGDFDPEGLLIAQKVIQYYKGETEYWHMTVEDYEQSRSEEKISEKRLAILERITDERLVPVAERIREFGVAGYQERVIEKYIDLK</sequence>
<dbReference type="Proteomes" id="UP001652338">
    <property type="component" value="Unassembled WGS sequence"/>
</dbReference>
<evidence type="ECO:0000313" key="3">
    <source>
        <dbReference type="Proteomes" id="UP001652338"/>
    </source>
</evidence>
<dbReference type="EMBL" id="JAOQKE010000026">
    <property type="protein sequence ID" value="MCU6726480.1"/>
    <property type="molecule type" value="Genomic_DNA"/>
</dbReference>
<dbReference type="InterPro" id="IPR024465">
    <property type="entry name" value="DUF2399"/>
</dbReference>
<proteinExistence type="predicted"/>
<keyword evidence="3" id="KW-1185">Reference proteome</keyword>
<dbReference type="RefSeq" id="WP_262655761.1">
    <property type="nucleotide sequence ID" value="NZ_JAOQKE010000026.1"/>
</dbReference>